<evidence type="ECO:0000313" key="6">
    <source>
        <dbReference type="EMBL" id="GMS86714.1"/>
    </source>
</evidence>
<comment type="caution">
    <text evidence="4">The sequence shown here is derived from an EMBL/GenBank/DDBJ whole genome shotgun (WGS) entry which is preliminary data.</text>
</comment>
<evidence type="ECO:0000313" key="2">
    <source>
        <dbReference type="EMBL" id="GMS86710.1"/>
    </source>
</evidence>
<evidence type="ECO:0000313" key="1">
    <source>
        <dbReference type="EMBL" id="GMS86709.1"/>
    </source>
</evidence>
<dbReference type="EMBL" id="BTSX01000002">
    <property type="protein sequence ID" value="GMS86715.1"/>
    <property type="molecule type" value="Genomic_DNA"/>
</dbReference>
<gene>
    <name evidence="1" type="ORF">PENTCL1PPCAC_8884</name>
    <name evidence="2" type="ORF">PENTCL1PPCAC_8885</name>
    <name evidence="3" type="ORF">PENTCL1PPCAC_8886</name>
    <name evidence="4" type="ORF">PENTCL1PPCAC_8887</name>
    <name evidence="5" type="ORF">PENTCL1PPCAC_8888</name>
    <name evidence="6" type="ORF">PENTCL1PPCAC_8889</name>
    <name evidence="7" type="ORF">PENTCL1PPCAC_8890</name>
</gene>
<dbReference type="EMBL" id="BTSX01000002">
    <property type="protein sequence ID" value="GMS86714.1"/>
    <property type="molecule type" value="Genomic_DNA"/>
</dbReference>
<evidence type="ECO:0000313" key="3">
    <source>
        <dbReference type="EMBL" id="GMS86711.1"/>
    </source>
</evidence>
<evidence type="ECO:0000313" key="8">
    <source>
        <dbReference type="Proteomes" id="UP001432027"/>
    </source>
</evidence>
<evidence type="ECO:0000313" key="4">
    <source>
        <dbReference type="EMBL" id="GMS86712.1"/>
    </source>
</evidence>
<dbReference type="EMBL" id="BTSX01000002">
    <property type="protein sequence ID" value="GMS86713.1"/>
    <property type="molecule type" value="Genomic_DNA"/>
</dbReference>
<organism evidence="4 8">
    <name type="scientific">Pristionchus entomophagus</name>
    <dbReference type="NCBI Taxonomy" id="358040"/>
    <lineage>
        <taxon>Eukaryota</taxon>
        <taxon>Metazoa</taxon>
        <taxon>Ecdysozoa</taxon>
        <taxon>Nematoda</taxon>
        <taxon>Chromadorea</taxon>
        <taxon>Rhabditida</taxon>
        <taxon>Rhabditina</taxon>
        <taxon>Diplogasteromorpha</taxon>
        <taxon>Diplogasteroidea</taxon>
        <taxon>Neodiplogasteridae</taxon>
        <taxon>Pristionchus</taxon>
    </lineage>
</organism>
<reference evidence="4" key="1">
    <citation type="submission" date="2023-10" db="EMBL/GenBank/DDBJ databases">
        <title>Genome assembly of Pristionchus species.</title>
        <authorList>
            <person name="Yoshida K."/>
            <person name="Sommer R.J."/>
        </authorList>
    </citation>
    <scope>NUCLEOTIDE SEQUENCE</scope>
    <source>
        <strain evidence="4">RS0144</strain>
    </source>
</reference>
<dbReference type="EMBL" id="BTSX01000002">
    <property type="protein sequence ID" value="GMS86712.1"/>
    <property type="molecule type" value="Genomic_DNA"/>
</dbReference>
<dbReference type="EMBL" id="BTSX01000002">
    <property type="protein sequence ID" value="GMS86711.1"/>
    <property type="molecule type" value="Genomic_DNA"/>
</dbReference>
<evidence type="ECO:0000313" key="7">
    <source>
        <dbReference type="EMBL" id="GMS86715.1"/>
    </source>
</evidence>
<protein>
    <recommendedName>
        <fullName evidence="9">Ribosomal protein</fullName>
    </recommendedName>
</protein>
<proteinExistence type="predicted"/>
<sequence length="71" mass="8409">LGLSFRRLVRVAIIVITRGRNALLERATRTTPRRKRRRHLIEDLERRQPEIRFGVAFLHSVFPSGLIHRKV</sequence>
<feature type="non-terminal residue" evidence="4">
    <location>
        <position position="71"/>
    </location>
</feature>
<dbReference type="EMBL" id="BTSX01000002">
    <property type="protein sequence ID" value="GMS86709.1"/>
    <property type="molecule type" value="Genomic_DNA"/>
</dbReference>
<dbReference type="AlphaFoldDB" id="A0AAV5STN9"/>
<name>A0AAV5STN9_9BILA</name>
<evidence type="ECO:0008006" key="9">
    <source>
        <dbReference type="Google" id="ProtNLM"/>
    </source>
</evidence>
<feature type="non-terminal residue" evidence="4">
    <location>
        <position position="1"/>
    </location>
</feature>
<evidence type="ECO:0000313" key="5">
    <source>
        <dbReference type="EMBL" id="GMS86713.1"/>
    </source>
</evidence>
<dbReference type="Proteomes" id="UP001432027">
    <property type="component" value="Unassembled WGS sequence"/>
</dbReference>
<dbReference type="EMBL" id="BTSX01000002">
    <property type="protein sequence ID" value="GMS86710.1"/>
    <property type="molecule type" value="Genomic_DNA"/>
</dbReference>
<accession>A0AAV5STN9</accession>
<keyword evidence="8" id="KW-1185">Reference proteome</keyword>